<evidence type="ECO:0000313" key="3">
    <source>
        <dbReference type="Proteomes" id="UP000625735"/>
    </source>
</evidence>
<protein>
    <submittedName>
        <fullName evidence="2">Uncharacterized protein</fullName>
    </submittedName>
</protein>
<organism evidence="2 3">
    <name type="scientific">Flavobacterium orientale</name>
    <dbReference type="NCBI Taxonomy" id="1756020"/>
    <lineage>
        <taxon>Bacteria</taxon>
        <taxon>Pseudomonadati</taxon>
        <taxon>Bacteroidota</taxon>
        <taxon>Flavobacteriia</taxon>
        <taxon>Flavobacteriales</taxon>
        <taxon>Flavobacteriaceae</taxon>
        <taxon>Flavobacterium</taxon>
    </lineage>
</organism>
<name>A0A917DFW5_9FLAO</name>
<dbReference type="EMBL" id="BMFG01000011">
    <property type="protein sequence ID" value="GGD34369.1"/>
    <property type="molecule type" value="Genomic_DNA"/>
</dbReference>
<dbReference type="Proteomes" id="UP000625735">
    <property type="component" value="Unassembled WGS sequence"/>
</dbReference>
<proteinExistence type="predicted"/>
<reference evidence="2" key="1">
    <citation type="journal article" date="2014" name="Int. J. Syst. Evol. Microbiol.">
        <title>Complete genome sequence of Corynebacterium casei LMG S-19264T (=DSM 44701T), isolated from a smear-ripened cheese.</title>
        <authorList>
            <consortium name="US DOE Joint Genome Institute (JGI-PGF)"/>
            <person name="Walter F."/>
            <person name="Albersmeier A."/>
            <person name="Kalinowski J."/>
            <person name="Ruckert C."/>
        </authorList>
    </citation>
    <scope>NUCLEOTIDE SEQUENCE</scope>
    <source>
        <strain evidence="2">CGMCC 1.12506</strain>
    </source>
</reference>
<comment type="caution">
    <text evidence="2">The sequence shown here is derived from an EMBL/GenBank/DDBJ whole genome shotgun (WGS) entry which is preliminary data.</text>
</comment>
<dbReference type="AlphaFoldDB" id="A0A917DFW5"/>
<dbReference type="RefSeq" id="WP_188362954.1">
    <property type="nucleotide sequence ID" value="NZ_BMFG01000011.1"/>
</dbReference>
<evidence type="ECO:0000256" key="1">
    <source>
        <dbReference type="SAM" id="MobiDB-lite"/>
    </source>
</evidence>
<feature type="region of interest" description="Disordered" evidence="1">
    <location>
        <begin position="92"/>
        <end position="120"/>
    </location>
</feature>
<feature type="compositionally biased region" description="Basic and acidic residues" evidence="1">
    <location>
        <begin position="92"/>
        <end position="105"/>
    </location>
</feature>
<keyword evidence="3" id="KW-1185">Reference proteome</keyword>
<accession>A0A917DFW5</accession>
<reference evidence="2" key="2">
    <citation type="submission" date="2020-09" db="EMBL/GenBank/DDBJ databases">
        <authorList>
            <person name="Sun Q."/>
            <person name="Zhou Y."/>
        </authorList>
    </citation>
    <scope>NUCLEOTIDE SEQUENCE</scope>
    <source>
        <strain evidence="2">CGMCC 1.12506</strain>
    </source>
</reference>
<evidence type="ECO:0000313" key="2">
    <source>
        <dbReference type="EMBL" id="GGD34369.1"/>
    </source>
</evidence>
<sequence>MHATGHNAGMGANLDRTVYNDHNANIDEDYKFVEVNENVLVKRLGVIARSVNPEVLAVSPLSGTLEKPDRNIAKIEDTFKPKNNPTYAKRMEKHFGKNKPKDNYMRNKSKIGPRKEDGSF</sequence>
<gene>
    <name evidence="2" type="ORF">GCM10011343_25340</name>
</gene>